<dbReference type="AlphaFoldDB" id="A0A6A6J4B3"/>
<dbReference type="GeneID" id="54553215"/>
<feature type="compositionally biased region" description="Low complexity" evidence="1">
    <location>
        <begin position="315"/>
        <end position="327"/>
    </location>
</feature>
<dbReference type="Proteomes" id="UP000800097">
    <property type="component" value="Unassembled WGS sequence"/>
</dbReference>
<gene>
    <name evidence="2" type="ORF">EI97DRAFT_446615</name>
</gene>
<evidence type="ECO:0000256" key="1">
    <source>
        <dbReference type="SAM" id="MobiDB-lite"/>
    </source>
</evidence>
<sequence>MELVAGYFFPLYRMLMPTLDSTRCSRLYEKMRLAEPILTLFSSLAVAPSQDIPLLPIFAIVEPSATVTGSPTSQIWASTTMSLPLDPVQTVYAASSTEREILFRFLKDGSETVLEMSFPRDILRNKCIDISRADPTGVFPTPPGWLGTITPGKVWPVAPSTLTLPTAEPTNFALRTENNQVLIVYYVGNHEYELEVPVTLNIMKQFCERYGDMPGKPWQSQPTTMRPVGTTGVWASSSISNPFRSRTPSRILFTGTITQSLRVPSNSPSTSPRSTGSAPRATPTLSRSSQSTALTAMGTPFRRTSTPQPWEPSKSHPSSASGSVHAVTPLPHLFHPNRDDEAENGRRVTRLGSVGGIPVRTRRHVTTTTLMVPIYEPDELSEPNPMMQRGEQTALGPFTCQSEVSTQDPSNAAAPRPGTLLSTVGGADWAGWWPWKQMRSSIQGCAAEQSVMPSSSLSTPTPPPTAPSPPIKPRTHDPTTYNTTSSSAFNVSELLPFFNVVTSYGSKPTSLTSLRRSHTTTTPTGMLSVPITTRMRTSTSTATPSATATITDGNEENPSSTELLVPHPPFPPASYPSSPAVPLPTAFPPFPTAKNAAQPPETILPGDAEEYHSVMTFTYAGWGLIGWMLLSGIWRIHGVRRPPGVWWVGQRLWQRFEARVVWAWWG</sequence>
<reference evidence="2" key="1">
    <citation type="journal article" date="2020" name="Stud. Mycol.">
        <title>101 Dothideomycetes genomes: a test case for predicting lifestyles and emergence of pathogens.</title>
        <authorList>
            <person name="Haridas S."/>
            <person name="Albert R."/>
            <person name="Binder M."/>
            <person name="Bloem J."/>
            <person name="Labutti K."/>
            <person name="Salamov A."/>
            <person name="Andreopoulos B."/>
            <person name="Baker S."/>
            <person name="Barry K."/>
            <person name="Bills G."/>
            <person name="Bluhm B."/>
            <person name="Cannon C."/>
            <person name="Castanera R."/>
            <person name="Culley D."/>
            <person name="Daum C."/>
            <person name="Ezra D."/>
            <person name="Gonzalez J."/>
            <person name="Henrissat B."/>
            <person name="Kuo A."/>
            <person name="Liang C."/>
            <person name="Lipzen A."/>
            <person name="Lutzoni F."/>
            <person name="Magnuson J."/>
            <person name="Mondo S."/>
            <person name="Nolan M."/>
            <person name="Ohm R."/>
            <person name="Pangilinan J."/>
            <person name="Park H.-J."/>
            <person name="Ramirez L."/>
            <person name="Alfaro M."/>
            <person name="Sun H."/>
            <person name="Tritt A."/>
            <person name="Yoshinaga Y."/>
            <person name="Zwiers L.-H."/>
            <person name="Turgeon B."/>
            <person name="Goodwin S."/>
            <person name="Spatafora J."/>
            <person name="Crous P."/>
            <person name="Grigoriev I."/>
        </authorList>
    </citation>
    <scope>NUCLEOTIDE SEQUENCE</scope>
    <source>
        <strain evidence="2">CBS 379.55</strain>
    </source>
</reference>
<feature type="compositionally biased region" description="Low complexity" evidence="1">
    <location>
        <begin position="264"/>
        <end position="280"/>
    </location>
</feature>
<protein>
    <submittedName>
        <fullName evidence="2">Uncharacterized protein</fullName>
    </submittedName>
</protein>
<dbReference type="RefSeq" id="XP_033648960.1">
    <property type="nucleotide sequence ID" value="XM_033800040.1"/>
</dbReference>
<proteinExistence type="predicted"/>
<organism evidence="2 3">
    <name type="scientific">Westerdykella ornata</name>
    <dbReference type="NCBI Taxonomy" id="318751"/>
    <lineage>
        <taxon>Eukaryota</taxon>
        <taxon>Fungi</taxon>
        <taxon>Dikarya</taxon>
        <taxon>Ascomycota</taxon>
        <taxon>Pezizomycotina</taxon>
        <taxon>Dothideomycetes</taxon>
        <taxon>Pleosporomycetidae</taxon>
        <taxon>Pleosporales</taxon>
        <taxon>Sporormiaceae</taxon>
        <taxon>Westerdykella</taxon>
    </lineage>
</organism>
<evidence type="ECO:0000313" key="3">
    <source>
        <dbReference type="Proteomes" id="UP000800097"/>
    </source>
</evidence>
<feature type="region of interest" description="Disordered" evidence="1">
    <location>
        <begin position="255"/>
        <end position="346"/>
    </location>
</feature>
<feature type="compositionally biased region" description="Polar residues" evidence="1">
    <location>
        <begin position="283"/>
        <end position="294"/>
    </location>
</feature>
<feature type="compositionally biased region" description="Basic and acidic residues" evidence="1">
    <location>
        <begin position="336"/>
        <end position="346"/>
    </location>
</feature>
<feature type="region of interest" description="Disordered" evidence="1">
    <location>
        <begin position="444"/>
        <end position="485"/>
    </location>
</feature>
<feature type="compositionally biased region" description="Pro residues" evidence="1">
    <location>
        <begin position="460"/>
        <end position="472"/>
    </location>
</feature>
<feature type="compositionally biased region" description="Low complexity" evidence="1">
    <location>
        <begin position="508"/>
        <end position="551"/>
    </location>
</feature>
<evidence type="ECO:0000313" key="2">
    <source>
        <dbReference type="EMBL" id="KAF2271421.1"/>
    </source>
</evidence>
<keyword evidence="3" id="KW-1185">Reference proteome</keyword>
<accession>A0A6A6J4B3</accession>
<feature type="region of interest" description="Disordered" evidence="1">
    <location>
        <begin position="506"/>
        <end position="561"/>
    </location>
</feature>
<dbReference type="EMBL" id="ML986542">
    <property type="protein sequence ID" value="KAF2271421.1"/>
    <property type="molecule type" value="Genomic_DNA"/>
</dbReference>
<name>A0A6A6J4B3_WESOR</name>